<feature type="domain" description="GST C-terminal" evidence="3">
    <location>
        <begin position="95"/>
        <end position="221"/>
    </location>
</feature>
<sequence>MPIDQTAAIEITAFGWVPDGAKGLVKDLRVRWALEEACLPYRVRLLDPRDRPTDYVQQQPFNQVPYLLSPDIELFESGAILQYVGEQAEALLPREARGRYAAIQWLHAALSSVEPFVQRRVLLDSIYANEEWAKLSKPSADELSGLRLRQVSERLGDRKWLEDDRFTIGDLMMVTVLRIADRGKLLEPFPNLGAYVARGQERPAFARALTDHLGDFDQTEGLAA</sequence>
<dbReference type="Pfam" id="PF00043">
    <property type="entry name" value="GST_C"/>
    <property type="match status" value="1"/>
</dbReference>
<organism evidence="4 5">
    <name type="scientific">Sphingomonas piscis</name>
    <dbReference type="NCBI Taxonomy" id="2714943"/>
    <lineage>
        <taxon>Bacteria</taxon>
        <taxon>Pseudomonadati</taxon>
        <taxon>Pseudomonadota</taxon>
        <taxon>Alphaproteobacteria</taxon>
        <taxon>Sphingomonadales</taxon>
        <taxon>Sphingomonadaceae</taxon>
        <taxon>Sphingomonas</taxon>
    </lineage>
</organism>
<dbReference type="EMBL" id="CP049869">
    <property type="protein sequence ID" value="QIK78963.1"/>
    <property type="molecule type" value="Genomic_DNA"/>
</dbReference>
<dbReference type="SUPFAM" id="SSF47616">
    <property type="entry name" value="GST C-terminal domain-like"/>
    <property type="match status" value="1"/>
</dbReference>
<dbReference type="Gene3D" id="3.40.30.10">
    <property type="entry name" value="Glutaredoxin"/>
    <property type="match status" value="1"/>
</dbReference>
<dbReference type="PROSITE" id="PS50405">
    <property type="entry name" value="GST_CTER"/>
    <property type="match status" value="1"/>
</dbReference>
<evidence type="ECO:0000313" key="5">
    <source>
        <dbReference type="Proteomes" id="UP000503222"/>
    </source>
</evidence>
<dbReference type="InterPro" id="IPR004045">
    <property type="entry name" value="Glutathione_S-Trfase_N"/>
</dbReference>
<keyword evidence="4" id="KW-0808">Transferase</keyword>
<name>A0A6G7YQE7_9SPHN</name>
<dbReference type="RefSeq" id="WP_166411354.1">
    <property type="nucleotide sequence ID" value="NZ_CP049869.1"/>
</dbReference>
<dbReference type="GO" id="GO:0016740">
    <property type="term" value="F:transferase activity"/>
    <property type="evidence" value="ECO:0007669"/>
    <property type="project" value="UniProtKB-KW"/>
</dbReference>
<dbReference type="Gene3D" id="1.20.1050.10">
    <property type="match status" value="1"/>
</dbReference>
<evidence type="ECO:0000259" key="2">
    <source>
        <dbReference type="PROSITE" id="PS50404"/>
    </source>
</evidence>
<feature type="domain" description="GST N-terminal" evidence="2">
    <location>
        <begin position="14"/>
        <end position="92"/>
    </location>
</feature>
<dbReference type="PANTHER" id="PTHR44051">
    <property type="entry name" value="GLUTATHIONE S-TRANSFERASE-RELATED"/>
    <property type="match status" value="1"/>
</dbReference>
<dbReference type="InterPro" id="IPR040079">
    <property type="entry name" value="Glutathione_S-Trfase"/>
</dbReference>
<dbReference type="SFLD" id="SFLDS00019">
    <property type="entry name" value="Glutathione_Transferase_(cytos"/>
    <property type="match status" value="1"/>
</dbReference>
<dbReference type="AlphaFoldDB" id="A0A6G7YQE7"/>
<evidence type="ECO:0000259" key="3">
    <source>
        <dbReference type="PROSITE" id="PS50405"/>
    </source>
</evidence>
<dbReference type="InterPro" id="IPR036282">
    <property type="entry name" value="Glutathione-S-Trfase_C_sf"/>
</dbReference>
<dbReference type="Pfam" id="PF02798">
    <property type="entry name" value="GST_N"/>
    <property type="match status" value="1"/>
</dbReference>
<accession>A0A6G7YQE7</accession>
<evidence type="ECO:0000256" key="1">
    <source>
        <dbReference type="RuleBase" id="RU003494"/>
    </source>
</evidence>
<dbReference type="CDD" id="cd03207">
    <property type="entry name" value="GST_C_8"/>
    <property type="match status" value="1"/>
</dbReference>
<evidence type="ECO:0000313" key="4">
    <source>
        <dbReference type="EMBL" id="QIK78963.1"/>
    </source>
</evidence>
<comment type="similarity">
    <text evidence="1">Belongs to the GST superfamily.</text>
</comment>
<dbReference type="InterPro" id="IPR036249">
    <property type="entry name" value="Thioredoxin-like_sf"/>
</dbReference>
<dbReference type="SFLD" id="SFLDG00358">
    <property type="entry name" value="Main_(cytGST)"/>
    <property type="match status" value="1"/>
</dbReference>
<protein>
    <submittedName>
        <fullName evidence="4">Glutathione S-transferase family protein</fullName>
    </submittedName>
</protein>
<dbReference type="Proteomes" id="UP000503222">
    <property type="component" value="Chromosome"/>
</dbReference>
<dbReference type="SUPFAM" id="SSF52833">
    <property type="entry name" value="Thioredoxin-like"/>
    <property type="match status" value="1"/>
</dbReference>
<keyword evidence="5" id="KW-1185">Reference proteome</keyword>
<dbReference type="InterPro" id="IPR004046">
    <property type="entry name" value="GST_C"/>
</dbReference>
<dbReference type="PANTHER" id="PTHR44051:SF8">
    <property type="entry name" value="GLUTATHIONE S-TRANSFERASE GSTA"/>
    <property type="match status" value="1"/>
</dbReference>
<proteinExistence type="inferred from homology"/>
<dbReference type="KEGG" id="spii:G7077_08710"/>
<dbReference type="InterPro" id="IPR010987">
    <property type="entry name" value="Glutathione-S-Trfase_C-like"/>
</dbReference>
<reference evidence="4 5" key="1">
    <citation type="submission" date="2020-03" db="EMBL/GenBank/DDBJ databases">
        <title>Sphingomonas sp. nov., isolated from fish.</title>
        <authorList>
            <person name="Hyun D.-W."/>
            <person name="Bae J.-W."/>
        </authorList>
    </citation>
    <scope>NUCLEOTIDE SEQUENCE [LARGE SCALE GENOMIC DNA]</scope>
    <source>
        <strain evidence="4 5">HDW15B</strain>
    </source>
</reference>
<dbReference type="PROSITE" id="PS50404">
    <property type="entry name" value="GST_NTER"/>
    <property type="match status" value="1"/>
</dbReference>
<gene>
    <name evidence="4" type="ORF">G7077_08710</name>
</gene>